<proteinExistence type="inferred from homology"/>
<reference evidence="2" key="1">
    <citation type="submission" date="2013-08" db="EMBL/GenBank/DDBJ databases">
        <authorList>
            <person name="Mendez C."/>
            <person name="Richter M."/>
            <person name="Ferrer M."/>
            <person name="Sanchez J."/>
        </authorList>
    </citation>
    <scope>NUCLEOTIDE SEQUENCE</scope>
</reference>
<name>T1CID0_9ZZZZ</name>
<comment type="similarity">
    <text evidence="1">Belongs to the phD/YefM antitoxin family.</text>
</comment>
<evidence type="ECO:0000313" key="2">
    <source>
        <dbReference type="EMBL" id="EQD66289.1"/>
    </source>
</evidence>
<dbReference type="NCBIfam" id="TIGR01552">
    <property type="entry name" value="phd_fam"/>
    <property type="match status" value="1"/>
</dbReference>
<feature type="non-terminal residue" evidence="2">
    <location>
        <position position="1"/>
    </location>
</feature>
<accession>T1CID0</accession>
<sequence>YGNSFTVGHSSIFSVDTYAGISCTIFLSNSGGAPVTIETTYSQAREQLKTLMDRAVDDREIVLVRRRSGDAVAMIAADELQSLMETALLLRSPKNADRLLAALARTRAGEVLPKSVEVLEQQFGLEA</sequence>
<dbReference type="EMBL" id="AUZX01005861">
    <property type="protein sequence ID" value="EQD66289.1"/>
    <property type="molecule type" value="Genomic_DNA"/>
</dbReference>
<protein>
    <submittedName>
        <fullName evidence="2">Prevent-host-death family protein</fullName>
    </submittedName>
</protein>
<dbReference type="Pfam" id="PF02604">
    <property type="entry name" value="PhdYeFM_antitox"/>
    <property type="match status" value="1"/>
</dbReference>
<reference evidence="2" key="2">
    <citation type="journal article" date="2014" name="ISME J.">
        <title>Microbial stratification in low pH oxic and suboxic macroscopic growths along an acid mine drainage.</title>
        <authorList>
            <person name="Mendez-Garcia C."/>
            <person name="Mesa V."/>
            <person name="Sprenger R.R."/>
            <person name="Richter M."/>
            <person name="Diez M.S."/>
            <person name="Solano J."/>
            <person name="Bargiela R."/>
            <person name="Golyshina O.V."/>
            <person name="Manteca A."/>
            <person name="Ramos J.L."/>
            <person name="Gallego J.R."/>
            <person name="Llorente I."/>
            <person name="Martins Dos Santos V.A."/>
            <person name="Jensen O.N."/>
            <person name="Pelaez A.I."/>
            <person name="Sanchez J."/>
            <person name="Ferrer M."/>
        </authorList>
    </citation>
    <scope>NUCLEOTIDE SEQUENCE</scope>
</reference>
<dbReference type="Gene3D" id="1.10.1220.170">
    <property type="match status" value="1"/>
</dbReference>
<dbReference type="InterPro" id="IPR051405">
    <property type="entry name" value="phD/YefM_antitoxin"/>
</dbReference>
<evidence type="ECO:0000256" key="1">
    <source>
        <dbReference type="ARBA" id="ARBA00009981"/>
    </source>
</evidence>
<dbReference type="SUPFAM" id="SSF143120">
    <property type="entry name" value="YefM-like"/>
    <property type="match status" value="1"/>
</dbReference>
<dbReference type="InterPro" id="IPR006442">
    <property type="entry name" value="Antitoxin_Phd/YefM"/>
</dbReference>
<gene>
    <name evidence="2" type="ORF">B1A_08193</name>
</gene>
<dbReference type="PANTHER" id="PTHR33713">
    <property type="entry name" value="ANTITOXIN YAFN-RELATED"/>
    <property type="match status" value="1"/>
</dbReference>
<comment type="caution">
    <text evidence="2">The sequence shown here is derived from an EMBL/GenBank/DDBJ whole genome shotgun (WGS) entry which is preliminary data.</text>
</comment>
<dbReference type="AlphaFoldDB" id="T1CID0"/>
<dbReference type="InterPro" id="IPR036165">
    <property type="entry name" value="YefM-like_sf"/>
</dbReference>
<organism evidence="2">
    <name type="scientific">mine drainage metagenome</name>
    <dbReference type="NCBI Taxonomy" id="410659"/>
    <lineage>
        <taxon>unclassified sequences</taxon>
        <taxon>metagenomes</taxon>
        <taxon>ecological metagenomes</taxon>
    </lineage>
</organism>
<dbReference type="PANTHER" id="PTHR33713:SF6">
    <property type="entry name" value="ANTITOXIN YEFM"/>
    <property type="match status" value="1"/>
</dbReference>
<dbReference type="Gene3D" id="3.40.1620.10">
    <property type="entry name" value="YefM-like domain"/>
    <property type="match status" value="1"/>
</dbReference>